<feature type="non-terminal residue" evidence="1">
    <location>
        <position position="57"/>
    </location>
</feature>
<sequence length="57" mass="6425">HGGGTFILKYDENNEPVRSKVRYVCKGYEAVFGRDYNKTTSPTARLEPFHALVHIAA</sequence>
<evidence type="ECO:0000313" key="2">
    <source>
        <dbReference type="Proteomes" id="UP000027195"/>
    </source>
</evidence>
<protein>
    <recommendedName>
        <fullName evidence="3">Reverse transcriptase Ty1/copia-type domain-containing protein</fullName>
    </recommendedName>
</protein>
<gene>
    <name evidence="1" type="ORF">BOTBODRAFT_97137</name>
</gene>
<proteinExistence type="predicted"/>
<evidence type="ECO:0008006" key="3">
    <source>
        <dbReference type="Google" id="ProtNLM"/>
    </source>
</evidence>
<dbReference type="InParanoid" id="A0A067LX04"/>
<dbReference type="AlphaFoldDB" id="A0A067LX04"/>
<feature type="non-terminal residue" evidence="1">
    <location>
        <position position="1"/>
    </location>
</feature>
<dbReference type="STRING" id="930990.A0A067LX04"/>
<accession>A0A067LX04</accession>
<evidence type="ECO:0000313" key="1">
    <source>
        <dbReference type="EMBL" id="KDQ06825.1"/>
    </source>
</evidence>
<dbReference type="EMBL" id="KL198122">
    <property type="protein sequence ID" value="KDQ06825.1"/>
    <property type="molecule type" value="Genomic_DNA"/>
</dbReference>
<dbReference type="Proteomes" id="UP000027195">
    <property type="component" value="Unassembled WGS sequence"/>
</dbReference>
<name>A0A067LX04_BOTB1</name>
<dbReference type="OrthoDB" id="3208215at2759"/>
<dbReference type="HOGENOM" id="CLU_001650_17_6_1"/>
<keyword evidence="2" id="KW-1185">Reference proteome</keyword>
<reference evidence="2" key="1">
    <citation type="journal article" date="2014" name="Proc. Natl. Acad. Sci. U.S.A.">
        <title>Extensive sampling of basidiomycete genomes demonstrates inadequacy of the white-rot/brown-rot paradigm for wood decay fungi.</title>
        <authorList>
            <person name="Riley R."/>
            <person name="Salamov A.A."/>
            <person name="Brown D.W."/>
            <person name="Nagy L.G."/>
            <person name="Floudas D."/>
            <person name="Held B.W."/>
            <person name="Levasseur A."/>
            <person name="Lombard V."/>
            <person name="Morin E."/>
            <person name="Otillar R."/>
            <person name="Lindquist E.A."/>
            <person name="Sun H."/>
            <person name="LaButti K.M."/>
            <person name="Schmutz J."/>
            <person name="Jabbour D."/>
            <person name="Luo H."/>
            <person name="Baker S.E."/>
            <person name="Pisabarro A.G."/>
            <person name="Walton J.D."/>
            <person name="Blanchette R.A."/>
            <person name="Henrissat B."/>
            <person name="Martin F."/>
            <person name="Cullen D."/>
            <person name="Hibbett D.S."/>
            <person name="Grigoriev I.V."/>
        </authorList>
    </citation>
    <scope>NUCLEOTIDE SEQUENCE [LARGE SCALE GENOMIC DNA]</scope>
    <source>
        <strain evidence="2">FD-172 SS1</strain>
    </source>
</reference>
<organism evidence="1 2">
    <name type="scientific">Botryobasidium botryosum (strain FD-172 SS1)</name>
    <dbReference type="NCBI Taxonomy" id="930990"/>
    <lineage>
        <taxon>Eukaryota</taxon>
        <taxon>Fungi</taxon>
        <taxon>Dikarya</taxon>
        <taxon>Basidiomycota</taxon>
        <taxon>Agaricomycotina</taxon>
        <taxon>Agaricomycetes</taxon>
        <taxon>Cantharellales</taxon>
        <taxon>Botryobasidiaceae</taxon>
        <taxon>Botryobasidium</taxon>
    </lineage>
</organism>